<evidence type="ECO:0000313" key="4">
    <source>
        <dbReference type="Proteomes" id="UP001360560"/>
    </source>
</evidence>
<dbReference type="PANTHER" id="PTHR28174:SF1">
    <property type="entry name" value="LARGE RIBOSOMAL SUBUNIT PROTEIN BL31M"/>
    <property type="match status" value="1"/>
</dbReference>
<feature type="compositionally biased region" description="Basic and acidic residues" evidence="1">
    <location>
        <begin position="142"/>
        <end position="160"/>
    </location>
</feature>
<name>A0AAV5QL12_9ASCO</name>
<keyword evidence="3" id="KW-0687">Ribonucleoprotein</keyword>
<evidence type="ECO:0000313" key="3">
    <source>
        <dbReference type="EMBL" id="GMM35381.1"/>
    </source>
</evidence>
<evidence type="ECO:0000259" key="2">
    <source>
        <dbReference type="Pfam" id="PF21492"/>
    </source>
</evidence>
<organism evidence="3 4">
    <name type="scientific">Saccharomycopsis crataegensis</name>
    <dbReference type="NCBI Taxonomy" id="43959"/>
    <lineage>
        <taxon>Eukaryota</taxon>
        <taxon>Fungi</taxon>
        <taxon>Dikarya</taxon>
        <taxon>Ascomycota</taxon>
        <taxon>Saccharomycotina</taxon>
        <taxon>Saccharomycetes</taxon>
        <taxon>Saccharomycopsidaceae</taxon>
        <taxon>Saccharomycopsis</taxon>
    </lineage>
</organism>
<dbReference type="AlphaFoldDB" id="A0AAV5QL12"/>
<dbReference type="EMBL" id="BTFZ01000006">
    <property type="protein sequence ID" value="GMM35381.1"/>
    <property type="molecule type" value="Genomic_DNA"/>
</dbReference>
<feature type="domain" description="Ribosomal protein bL31m N-terminal" evidence="2">
    <location>
        <begin position="33"/>
        <end position="92"/>
    </location>
</feature>
<dbReference type="Pfam" id="PF21492">
    <property type="entry name" value="bL31_N"/>
    <property type="match status" value="1"/>
</dbReference>
<feature type="compositionally biased region" description="Acidic residues" evidence="1">
    <location>
        <begin position="161"/>
        <end position="174"/>
    </location>
</feature>
<dbReference type="InterPro" id="IPR034600">
    <property type="entry name" value="Ribosomal_bL31m"/>
</dbReference>
<keyword evidence="3" id="KW-0689">Ribosomal protein</keyword>
<reference evidence="3 4" key="1">
    <citation type="journal article" date="2023" name="Elife">
        <title>Identification of key yeast species and microbe-microbe interactions impacting larval growth of Drosophila in the wild.</title>
        <authorList>
            <person name="Mure A."/>
            <person name="Sugiura Y."/>
            <person name="Maeda R."/>
            <person name="Honda K."/>
            <person name="Sakurai N."/>
            <person name="Takahashi Y."/>
            <person name="Watada M."/>
            <person name="Katoh T."/>
            <person name="Gotoh A."/>
            <person name="Gotoh Y."/>
            <person name="Taniguchi I."/>
            <person name="Nakamura K."/>
            <person name="Hayashi T."/>
            <person name="Katayama T."/>
            <person name="Uemura T."/>
            <person name="Hattori Y."/>
        </authorList>
    </citation>
    <scope>NUCLEOTIDE SEQUENCE [LARGE SCALE GENOMIC DNA]</scope>
    <source>
        <strain evidence="3 4">SC-9</strain>
    </source>
</reference>
<dbReference type="RefSeq" id="XP_064852381.1">
    <property type="nucleotide sequence ID" value="XM_064996309.1"/>
</dbReference>
<gene>
    <name evidence="3" type="ORF">DASC09_027060</name>
</gene>
<sequence>MFRNSVIIKNIPKTQVRTYLTHNPSMSSGDVSLDRRPKKKIQVGKARPAIYYKFDTVVQLSDGSVVVRRSQTPKAEMKIINDQRNNPMWNPSRKDLTQVNERAAGRLSKFKQKYSLFEDLEEKPNVSEQEAMPQETKAAAKPVEEEQPKLQKSEPKKAAMEEEEDDDFSLDDYLELVGENVQEVQSGGKLAKGKKGK</sequence>
<protein>
    <submittedName>
        <fullName evidence="3">Mitochondrial 54S ribosomal protein YmL36</fullName>
    </submittedName>
</protein>
<accession>A0AAV5QL12</accession>
<dbReference type="Gene3D" id="6.20.130.10">
    <property type="match status" value="1"/>
</dbReference>
<dbReference type="GO" id="GO:0032543">
    <property type="term" value="P:mitochondrial translation"/>
    <property type="evidence" value="ECO:0007669"/>
    <property type="project" value="InterPro"/>
</dbReference>
<dbReference type="GeneID" id="90073360"/>
<dbReference type="PANTHER" id="PTHR28174">
    <property type="entry name" value="54S RIBOSOMAL PROTEIN L36, MITOCHONDRIAL"/>
    <property type="match status" value="1"/>
</dbReference>
<dbReference type="InterPro" id="IPR048874">
    <property type="entry name" value="Ribosomal_bL31m_N"/>
</dbReference>
<feature type="region of interest" description="Disordered" evidence="1">
    <location>
        <begin position="121"/>
        <end position="197"/>
    </location>
</feature>
<dbReference type="Proteomes" id="UP001360560">
    <property type="component" value="Unassembled WGS sequence"/>
</dbReference>
<dbReference type="GO" id="GO:0003735">
    <property type="term" value="F:structural constituent of ribosome"/>
    <property type="evidence" value="ECO:0007669"/>
    <property type="project" value="InterPro"/>
</dbReference>
<evidence type="ECO:0000256" key="1">
    <source>
        <dbReference type="SAM" id="MobiDB-lite"/>
    </source>
</evidence>
<proteinExistence type="predicted"/>
<comment type="caution">
    <text evidence="3">The sequence shown here is derived from an EMBL/GenBank/DDBJ whole genome shotgun (WGS) entry which is preliminary data.</text>
</comment>
<dbReference type="GO" id="GO:0005762">
    <property type="term" value="C:mitochondrial large ribosomal subunit"/>
    <property type="evidence" value="ECO:0007669"/>
    <property type="project" value="InterPro"/>
</dbReference>
<keyword evidence="4" id="KW-1185">Reference proteome</keyword>